<dbReference type="SUPFAM" id="SSF50998">
    <property type="entry name" value="Quinoprotein alcohol dehydrogenase-like"/>
    <property type="match status" value="2"/>
</dbReference>
<name>V4AT75_LOTGI</name>
<dbReference type="InterPro" id="IPR015943">
    <property type="entry name" value="WD40/YVTN_repeat-like_dom_sf"/>
</dbReference>
<dbReference type="HOGENOM" id="CLU_561712_0_0_1"/>
<protein>
    <submittedName>
        <fullName evidence="1">Uncharacterized protein</fullName>
    </submittedName>
</protein>
<dbReference type="OMA" id="HIAWVIN"/>
<dbReference type="Proteomes" id="UP000030746">
    <property type="component" value="Unassembled WGS sequence"/>
</dbReference>
<accession>V4AT75</accession>
<evidence type="ECO:0000313" key="1">
    <source>
        <dbReference type="EMBL" id="ESO96916.1"/>
    </source>
</evidence>
<organism evidence="1 2">
    <name type="scientific">Lottia gigantea</name>
    <name type="common">Giant owl limpet</name>
    <dbReference type="NCBI Taxonomy" id="225164"/>
    <lineage>
        <taxon>Eukaryota</taxon>
        <taxon>Metazoa</taxon>
        <taxon>Spiralia</taxon>
        <taxon>Lophotrochozoa</taxon>
        <taxon>Mollusca</taxon>
        <taxon>Gastropoda</taxon>
        <taxon>Patellogastropoda</taxon>
        <taxon>Lottioidea</taxon>
        <taxon>Lottiidae</taxon>
        <taxon>Lottia</taxon>
    </lineage>
</organism>
<dbReference type="EMBL" id="KB201362">
    <property type="protein sequence ID" value="ESO96916.1"/>
    <property type="molecule type" value="Genomic_DNA"/>
</dbReference>
<dbReference type="RefSeq" id="XP_009052410.1">
    <property type="nucleotide sequence ID" value="XM_009054162.1"/>
</dbReference>
<dbReference type="GeneID" id="20248683"/>
<dbReference type="Gene3D" id="2.130.10.10">
    <property type="entry name" value="YVTN repeat-like/Quinoprotein amine dehydrogenase"/>
    <property type="match status" value="1"/>
</dbReference>
<keyword evidence="2" id="KW-1185">Reference proteome</keyword>
<proteinExistence type="predicted"/>
<dbReference type="CTD" id="20248683"/>
<reference evidence="1 2" key="1">
    <citation type="journal article" date="2013" name="Nature">
        <title>Insights into bilaterian evolution from three spiralian genomes.</title>
        <authorList>
            <person name="Simakov O."/>
            <person name="Marletaz F."/>
            <person name="Cho S.J."/>
            <person name="Edsinger-Gonzales E."/>
            <person name="Havlak P."/>
            <person name="Hellsten U."/>
            <person name="Kuo D.H."/>
            <person name="Larsson T."/>
            <person name="Lv J."/>
            <person name="Arendt D."/>
            <person name="Savage R."/>
            <person name="Osoegawa K."/>
            <person name="de Jong P."/>
            <person name="Grimwood J."/>
            <person name="Chapman J.A."/>
            <person name="Shapiro H."/>
            <person name="Aerts A."/>
            <person name="Otillar R.P."/>
            <person name="Terry A.Y."/>
            <person name="Boore J.L."/>
            <person name="Grigoriev I.V."/>
            <person name="Lindberg D.R."/>
            <person name="Seaver E.C."/>
            <person name="Weisblat D.A."/>
            <person name="Putnam N.H."/>
            <person name="Rokhsar D.S."/>
        </authorList>
    </citation>
    <scope>NUCLEOTIDE SEQUENCE [LARGE SCALE GENOMIC DNA]</scope>
</reference>
<dbReference type="AlphaFoldDB" id="V4AT75"/>
<dbReference type="KEGG" id="lgi:LOTGIDRAFT_231717"/>
<sequence length="500" mass="54912">MLANVVSGQLSGCPLYGCTPSGSFSLNKVVISPDIKVAWTAQIDNSSHTSNIDNGCVSNGNNLVCPTSNGYVSLDPTNGKELWRTKNLLRPTLPILDIYGDVIGCDGPSLVKIDSDGRLEPIIHLDLPLDSIYSLNLMTESNALVIVSRSGMVVAYLTNGVPLASLQLNGTSDGQKGTFHPIASPVISGQRVYVLTEFSPASTNGRKKNLKDIRLYALDITDSITDRIHAAWFMDIQKELIHFQEPKKTETNINLKLFMKYNNLEKHVLRDGQLNATFRITNIKHEASFLSEKCRTMFSSVLIESDIVYVSLSSTRNSYKASDKSCVPILIAINDTVTQGQILFKNLTSISHLASVPFTSRSPGSPGSNLYDNQLISHNIIWGNNETHFLAFDSKTGRLVLEIDVSQLFKTRANVTSNLIVSISNDSYTLTFGVATNFEMPKYFLTAIAYDLKIKTHKVLYKVECTAEVTGQIISTIDGNGVQMMTSSPSGYVTAFKKQL</sequence>
<gene>
    <name evidence="1" type="ORF">LOTGIDRAFT_231717</name>
</gene>
<dbReference type="InterPro" id="IPR011047">
    <property type="entry name" value="Quinoprotein_ADH-like_sf"/>
</dbReference>
<dbReference type="OrthoDB" id="6116336at2759"/>
<evidence type="ECO:0000313" key="2">
    <source>
        <dbReference type="Proteomes" id="UP000030746"/>
    </source>
</evidence>